<evidence type="ECO:0000256" key="1">
    <source>
        <dbReference type="ARBA" id="ARBA00001933"/>
    </source>
</evidence>
<keyword evidence="3" id="KW-0663">Pyridoxal phosphate</keyword>
<dbReference type="AlphaFoldDB" id="A0A1U7LVR7"/>
<evidence type="ECO:0000259" key="7">
    <source>
        <dbReference type="Pfam" id="PF01212"/>
    </source>
</evidence>
<dbReference type="EMBL" id="LXFE01000148">
    <property type="protein sequence ID" value="OLL26776.1"/>
    <property type="molecule type" value="Genomic_DNA"/>
</dbReference>
<dbReference type="Gene3D" id="3.90.1150.10">
    <property type="entry name" value="Aspartate Aminotransferase, domain 1"/>
    <property type="match status" value="1"/>
</dbReference>
<feature type="modified residue" description="N6-(pyridoxal phosphate)lysine" evidence="5">
    <location>
        <position position="241"/>
    </location>
</feature>
<proteinExistence type="inferred from homology"/>
<dbReference type="OrthoDB" id="10261951at2759"/>
<dbReference type="Pfam" id="PF01212">
    <property type="entry name" value="Beta_elim_lyase"/>
    <property type="match status" value="1"/>
</dbReference>
<dbReference type="GO" id="GO:0005829">
    <property type="term" value="C:cytosol"/>
    <property type="evidence" value="ECO:0007669"/>
    <property type="project" value="TreeGrafter"/>
</dbReference>
<comment type="similarity">
    <text evidence="2">Belongs to the threonine aldolase family.</text>
</comment>
<feature type="domain" description="Aromatic amino acid beta-eliminating lyase/threonine aldolase" evidence="7">
    <location>
        <begin position="45"/>
        <end position="324"/>
    </location>
</feature>
<name>A0A1U7LVR7_NEOID</name>
<feature type="region of interest" description="Disordered" evidence="6">
    <location>
        <begin position="1"/>
        <end position="22"/>
    </location>
</feature>
<dbReference type="PANTHER" id="PTHR48097:SF9">
    <property type="entry name" value="L-THREONINE ALDOLASE"/>
    <property type="match status" value="1"/>
</dbReference>
<dbReference type="SUPFAM" id="SSF53383">
    <property type="entry name" value="PLP-dependent transferases"/>
    <property type="match status" value="1"/>
</dbReference>
<dbReference type="InterPro" id="IPR023603">
    <property type="entry name" value="Low_specificity_L-TA-like"/>
</dbReference>
<sequence>MLQRRTVASAATRPKLPPTAPRAYFCPRQLPSNQSPAASAMASHDFRSDTVTTPTAEMLAALAQALSHGDDVYHESHATNSFQAFIADLFQKPAALFVASGTMGNQLSLKSLEPRGPYSIICDKRAHVYAWEANGVGLLSSAMLTPVFPENGIHLTLEDIKRGIVLEDIHTAPTKIISLENTLNGTILPIEDLIEISKLAKDHGIKVHLDGARLWNASVASKVSLSEYAKHVDTISVCFSKGLGAPYGSVILGDEETIKMARWYRKAIGGGVRQSGLLAAAARAAYDNIFPTLQRTHEITLALSNYIADLGYELLLPVQTNMILLRYPDFNEIDKEAKKAGIKLGNGRIVMHHQISEDAIDKLKNVLRRCARGGHKGFGGNSAIEIQRTSRIDSVGSGYGSLKRQ</sequence>
<dbReference type="InterPro" id="IPR015422">
    <property type="entry name" value="PyrdxlP-dep_Trfase_small"/>
</dbReference>
<gene>
    <name evidence="8" type="ORF">NEOLI_001744</name>
</gene>
<dbReference type="NCBIfam" id="NF041359">
    <property type="entry name" value="GntG_guanitoxin"/>
    <property type="match status" value="1"/>
</dbReference>
<organism evidence="8 9">
    <name type="scientific">Neolecta irregularis (strain DAH-3)</name>
    <dbReference type="NCBI Taxonomy" id="1198029"/>
    <lineage>
        <taxon>Eukaryota</taxon>
        <taxon>Fungi</taxon>
        <taxon>Dikarya</taxon>
        <taxon>Ascomycota</taxon>
        <taxon>Taphrinomycotina</taxon>
        <taxon>Neolectales</taxon>
        <taxon>Neolectaceae</taxon>
        <taxon>Neolecta</taxon>
    </lineage>
</organism>
<dbReference type="InterPro" id="IPR001597">
    <property type="entry name" value="ArAA_b-elim_lyase/Thr_aldolase"/>
</dbReference>
<comment type="caution">
    <text evidence="8">The sequence shown here is derived from an EMBL/GenBank/DDBJ whole genome shotgun (WGS) entry which is preliminary data.</text>
</comment>
<accession>A0A1U7LVR7</accession>
<dbReference type="Gene3D" id="3.40.640.10">
    <property type="entry name" value="Type I PLP-dependent aspartate aminotransferase-like (Major domain)"/>
    <property type="match status" value="1"/>
</dbReference>
<dbReference type="InterPro" id="IPR015421">
    <property type="entry name" value="PyrdxlP-dep_Trfase_major"/>
</dbReference>
<comment type="cofactor">
    <cofactor evidence="1">
        <name>pyridoxal 5'-phosphate</name>
        <dbReference type="ChEBI" id="CHEBI:597326"/>
    </cofactor>
</comment>
<evidence type="ECO:0000256" key="4">
    <source>
        <dbReference type="ARBA" id="ARBA00023239"/>
    </source>
</evidence>
<dbReference type="GO" id="GO:0006545">
    <property type="term" value="P:glycine biosynthetic process"/>
    <property type="evidence" value="ECO:0007669"/>
    <property type="project" value="TreeGrafter"/>
</dbReference>
<keyword evidence="9" id="KW-1185">Reference proteome</keyword>
<dbReference type="Proteomes" id="UP000186594">
    <property type="component" value="Unassembled WGS sequence"/>
</dbReference>
<evidence type="ECO:0000313" key="9">
    <source>
        <dbReference type="Proteomes" id="UP000186594"/>
    </source>
</evidence>
<dbReference type="PIRSF" id="PIRSF017617">
    <property type="entry name" value="Thr_aldolase"/>
    <property type="match status" value="1"/>
</dbReference>
<evidence type="ECO:0000256" key="6">
    <source>
        <dbReference type="SAM" id="MobiDB-lite"/>
    </source>
</evidence>
<dbReference type="GO" id="GO:0008732">
    <property type="term" value="F:L-allo-threonine aldolase activity"/>
    <property type="evidence" value="ECO:0007669"/>
    <property type="project" value="TreeGrafter"/>
</dbReference>
<dbReference type="InterPro" id="IPR015424">
    <property type="entry name" value="PyrdxlP-dep_Trfase"/>
</dbReference>
<dbReference type="FunFam" id="3.40.640.10:FF:000030">
    <property type="entry name" value="Low-specificity L-threonine aldolase"/>
    <property type="match status" value="1"/>
</dbReference>
<dbReference type="STRING" id="1198029.A0A1U7LVR7"/>
<keyword evidence="4" id="KW-0456">Lyase</keyword>
<dbReference type="PANTHER" id="PTHR48097">
    <property type="entry name" value="L-THREONINE ALDOLASE-RELATED"/>
    <property type="match status" value="1"/>
</dbReference>
<evidence type="ECO:0000256" key="5">
    <source>
        <dbReference type="PIRSR" id="PIRSR017617-1"/>
    </source>
</evidence>
<reference evidence="8 9" key="1">
    <citation type="submission" date="2016-04" db="EMBL/GenBank/DDBJ databases">
        <title>Evolutionary innovation and constraint leading to complex multicellularity in the Ascomycota.</title>
        <authorList>
            <person name="Cisse O."/>
            <person name="Nguyen A."/>
            <person name="Hewitt D.A."/>
            <person name="Jedd G."/>
            <person name="Stajich J.E."/>
        </authorList>
    </citation>
    <scope>NUCLEOTIDE SEQUENCE [LARGE SCALE GENOMIC DNA]</scope>
    <source>
        <strain evidence="8 9">DAH-3</strain>
    </source>
</reference>
<protein>
    <submittedName>
        <fullName evidence="8">Putative low-specificity L-threonine aldolase</fullName>
    </submittedName>
</protein>
<dbReference type="GO" id="GO:0006567">
    <property type="term" value="P:L-threonine catabolic process"/>
    <property type="evidence" value="ECO:0007669"/>
    <property type="project" value="TreeGrafter"/>
</dbReference>
<evidence type="ECO:0000256" key="2">
    <source>
        <dbReference type="ARBA" id="ARBA00006966"/>
    </source>
</evidence>
<evidence type="ECO:0000313" key="8">
    <source>
        <dbReference type="EMBL" id="OLL26776.1"/>
    </source>
</evidence>
<dbReference type="OMA" id="VQTNIVI"/>
<evidence type="ECO:0000256" key="3">
    <source>
        <dbReference type="ARBA" id="ARBA00022898"/>
    </source>
</evidence>